<feature type="transmembrane region" description="Helical" evidence="9">
    <location>
        <begin position="202"/>
        <end position="220"/>
    </location>
</feature>
<dbReference type="GO" id="GO:0015920">
    <property type="term" value="P:lipopolysaccharide transport"/>
    <property type="evidence" value="ECO:0007669"/>
    <property type="project" value="TreeGrafter"/>
</dbReference>
<dbReference type="InterPro" id="IPR013525">
    <property type="entry name" value="ABC2_TM"/>
</dbReference>
<dbReference type="InterPro" id="IPR047817">
    <property type="entry name" value="ABC2_TM_bact-type"/>
</dbReference>
<keyword evidence="6 9" id="KW-0812">Transmembrane</keyword>
<comment type="similarity">
    <text evidence="2 9">Belongs to the ABC-2 integral membrane protein family.</text>
</comment>
<feature type="transmembrane region" description="Helical" evidence="9">
    <location>
        <begin position="129"/>
        <end position="159"/>
    </location>
</feature>
<keyword evidence="7 9" id="KW-1133">Transmembrane helix</keyword>
<dbReference type="EMBL" id="JADWYS010000001">
    <property type="protein sequence ID" value="MBG9389074.1"/>
    <property type="molecule type" value="Genomic_DNA"/>
</dbReference>
<dbReference type="Pfam" id="PF01061">
    <property type="entry name" value="ABC2_membrane"/>
    <property type="match status" value="1"/>
</dbReference>
<evidence type="ECO:0000256" key="1">
    <source>
        <dbReference type="ARBA" id="ARBA00004429"/>
    </source>
</evidence>
<accession>A0A931MHS6</accession>
<dbReference type="PRINTS" id="PR00164">
    <property type="entry name" value="ABC2TRNSPORT"/>
</dbReference>
<evidence type="ECO:0000256" key="9">
    <source>
        <dbReference type="RuleBase" id="RU361157"/>
    </source>
</evidence>
<evidence type="ECO:0000313" key="12">
    <source>
        <dbReference type="Proteomes" id="UP000651050"/>
    </source>
</evidence>
<gene>
    <name evidence="11" type="ORF">I5803_13645</name>
</gene>
<evidence type="ECO:0000256" key="7">
    <source>
        <dbReference type="ARBA" id="ARBA00022989"/>
    </source>
</evidence>
<proteinExistence type="inferred from homology"/>
<feature type="domain" description="ABC transmembrane type-2" evidence="10">
    <location>
        <begin position="56"/>
        <end position="275"/>
    </location>
</feature>
<keyword evidence="5" id="KW-0997">Cell inner membrane</keyword>
<keyword evidence="8 9" id="KW-0472">Membrane</keyword>
<evidence type="ECO:0000256" key="4">
    <source>
        <dbReference type="ARBA" id="ARBA00022475"/>
    </source>
</evidence>
<dbReference type="RefSeq" id="WP_196986890.1">
    <property type="nucleotide sequence ID" value="NZ_JADWYS010000001.1"/>
</dbReference>
<sequence length="283" mass="31527">MSEPRANAYFDHEHVTVIEPPRGWHMLDWRELWAYRELLWVLATRDIKVRYKQTVLGAAWAVIRPFTTMLIFSVVFGALARIPSDGLPYPIFVFAGLLPWTFFAGAISASGGSLVGSAHLVSKVYFPRLIIPLASVGAGLADLLVSIGILLLMMVWYGVPWTWQLLAAPLLLAALVFTALGVGTLLSALTVAYRDFTHLTPFLVQIWLYVTPVIFPVSIVPPRWQWLLYLNPMSGLVEGFRAAFLGRPFDLLGLSISFATAIAVFALGVSYFEKVERRFADII</sequence>
<feature type="transmembrane region" description="Helical" evidence="9">
    <location>
        <begin position="55"/>
        <end position="79"/>
    </location>
</feature>
<feature type="transmembrane region" description="Helical" evidence="9">
    <location>
        <begin position="91"/>
        <end position="117"/>
    </location>
</feature>
<evidence type="ECO:0000256" key="5">
    <source>
        <dbReference type="ARBA" id="ARBA00022519"/>
    </source>
</evidence>
<dbReference type="Proteomes" id="UP000651050">
    <property type="component" value="Unassembled WGS sequence"/>
</dbReference>
<dbReference type="GO" id="GO:0043190">
    <property type="term" value="C:ATP-binding cassette (ABC) transporter complex"/>
    <property type="evidence" value="ECO:0007669"/>
    <property type="project" value="InterPro"/>
</dbReference>
<evidence type="ECO:0000313" key="11">
    <source>
        <dbReference type="EMBL" id="MBG9389074.1"/>
    </source>
</evidence>
<dbReference type="GO" id="GO:0140359">
    <property type="term" value="F:ABC-type transporter activity"/>
    <property type="evidence" value="ECO:0007669"/>
    <property type="project" value="InterPro"/>
</dbReference>
<evidence type="ECO:0000259" key="10">
    <source>
        <dbReference type="PROSITE" id="PS51012"/>
    </source>
</evidence>
<name>A0A931MHS6_9BURK</name>
<protein>
    <recommendedName>
        <fullName evidence="9">Transport permease protein</fullName>
    </recommendedName>
</protein>
<evidence type="ECO:0000256" key="6">
    <source>
        <dbReference type="ARBA" id="ARBA00022692"/>
    </source>
</evidence>
<dbReference type="PANTHER" id="PTHR30413:SF8">
    <property type="entry name" value="TRANSPORT PERMEASE PROTEIN"/>
    <property type="match status" value="1"/>
</dbReference>
<keyword evidence="4 9" id="KW-1003">Cell membrane</keyword>
<dbReference type="InterPro" id="IPR000412">
    <property type="entry name" value="ABC_2_transport"/>
</dbReference>
<dbReference type="AlphaFoldDB" id="A0A931MHS6"/>
<keyword evidence="3 9" id="KW-0813">Transport</keyword>
<feature type="transmembrane region" description="Helical" evidence="9">
    <location>
        <begin position="165"/>
        <end position="190"/>
    </location>
</feature>
<evidence type="ECO:0000256" key="2">
    <source>
        <dbReference type="ARBA" id="ARBA00007783"/>
    </source>
</evidence>
<dbReference type="PROSITE" id="PS51012">
    <property type="entry name" value="ABC_TM2"/>
    <property type="match status" value="1"/>
</dbReference>
<comment type="caution">
    <text evidence="11">The sequence shown here is derived from an EMBL/GenBank/DDBJ whole genome shotgun (WGS) entry which is preliminary data.</text>
</comment>
<evidence type="ECO:0000256" key="8">
    <source>
        <dbReference type="ARBA" id="ARBA00023136"/>
    </source>
</evidence>
<evidence type="ECO:0000256" key="3">
    <source>
        <dbReference type="ARBA" id="ARBA00022448"/>
    </source>
</evidence>
<feature type="transmembrane region" description="Helical" evidence="9">
    <location>
        <begin position="251"/>
        <end position="272"/>
    </location>
</feature>
<keyword evidence="12" id="KW-1185">Reference proteome</keyword>
<reference evidence="11" key="1">
    <citation type="submission" date="2020-11" db="EMBL/GenBank/DDBJ databases">
        <title>Bacterial whole genome sequence for Caenimonas sp. DR4.4.</title>
        <authorList>
            <person name="Le V."/>
            <person name="Ko S.-R."/>
            <person name="Ahn C.-Y."/>
            <person name="Oh H.-M."/>
        </authorList>
    </citation>
    <scope>NUCLEOTIDE SEQUENCE</scope>
    <source>
        <strain evidence="11">DR4.4</strain>
    </source>
</reference>
<organism evidence="11 12">
    <name type="scientific">Caenimonas aquaedulcis</name>
    <dbReference type="NCBI Taxonomy" id="2793270"/>
    <lineage>
        <taxon>Bacteria</taxon>
        <taxon>Pseudomonadati</taxon>
        <taxon>Pseudomonadota</taxon>
        <taxon>Betaproteobacteria</taxon>
        <taxon>Burkholderiales</taxon>
        <taxon>Comamonadaceae</taxon>
        <taxon>Caenimonas</taxon>
    </lineage>
</organism>
<comment type="subcellular location">
    <subcellularLocation>
        <location evidence="1 9">Cell inner membrane</location>
        <topology evidence="1 9">Multi-pass membrane protein</topology>
    </subcellularLocation>
</comment>
<dbReference type="PANTHER" id="PTHR30413">
    <property type="entry name" value="INNER MEMBRANE TRANSPORT PERMEASE"/>
    <property type="match status" value="1"/>
</dbReference>